<dbReference type="PANTHER" id="PTHR43673">
    <property type="entry name" value="NAD(P)H NITROREDUCTASE YDGI-RELATED"/>
    <property type="match status" value="1"/>
</dbReference>
<evidence type="ECO:0000256" key="4">
    <source>
        <dbReference type="ARBA" id="ARBA00022643"/>
    </source>
</evidence>
<accession>A0A1V4ITU4</accession>
<dbReference type="STRING" id="225345.CLCHR_16530"/>
<evidence type="ECO:0000256" key="2">
    <source>
        <dbReference type="ARBA" id="ARBA00007118"/>
    </source>
</evidence>
<dbReference type="Gene3D" id="3.40.109.10">
    <property type="entry name" value="NADH Oxidase"/>
    <property type="match status" value="1"/>
</dbReference>
<evidence type="ECO:0000256" key="1">
    <source>
        <dbReference type="ARBA" id="ARBA00001917"/>
    </source>
</evidence>
<dbReference type="Proteomes" id="UP000191056">
    <property type="component" value="Unassembled WGS sequence"/>
</dbReference>
<feature type="domain" description="Nitroreductase" evidence="6">
    <location>
        <begin position="7"/>
        <end position="155"/>
    </location>
</feature>
<gene>
    <name evidence="7" type="ORF">CLCHR_16530</name>
    <name evidence="8" type="ORF">D2A34_11580</name>
</gene>
<reference evidence="8 10" key="2">
    <citation type="submission" date="2018-08" db="EMBL/GenBank/DDBJ databases">
        <title>Genome of Clostridium chromiireducens C1, DSM12136.</title>
        <authorList>
            <person name="Xing M."/>
            <person name="Wei Y."/>
            <person name="Ang E.L."/>
            <person name="Zhao H."/>
            <person name="Zhang Y."/>
        </authorList>
    </citation>
    <scope>NUCLEOTIDE SEQUENCE [LARGE SCALE GENOMIC DNA]</scope>
    <source>
        <strain evidence="8 10">C1</strain>
    </source>
</reference>
<evidence type="ECO:0000259" key="6">
    <source>
        <dbReference type="Pfam" id="PF00881"/>
    </source>
</evidence>
<dbReference type="EMBL" id="MZGT01000018">
    <property type="protein sequence ID" value="OPJ63313.1"/>
    <property type="molecule type" value="Genomic_DNA"/>
</dbReference>
<evidence type="ECO:0000313" key="8">
    <source>
        <dbReference type="EMBL" id="RII33826.1"/>
    </source>
</evidence>
<dbReference type="GO" id="GO:0016491">
    <property type="term" value="F:oxidoreductase activity"/>
    <property type="evidence" value="ECO:0007669"/>
    <property type="project" value="UniProtKB-KW"/>
</dbReference>
<dbReference type="InterPro" id="IPR000415">
    <property type="entry name" value="Nitroreductase-like"/>
</dbReference>
<dbReference type="RefSeq" id="WP_079439219.1">
    <property type="nucleotide sequence ID" value="NZ_MZGT01000018.1"/>
</dbReference>
<comment type="caution">
    <text evidence="7">The sequence shown here is derived from an EMBL/GenBank/DDBJ whole genome shotgun (WGS) entry which is preliminary data.</text>
</comment>
<keyword evidence="5" id="KW-0560">Oxidoreductase</keyword>
<dbReference type="Proteomes" id="UP000265930">
    <property type="component" value="Unassembled WGS sequence"/>
</dbReference>
<proteinExistence type="inferred from homology"/>
<dbReference type="PANTHER" id="PTHR43673:SF2">
    <property type="entry name" value="NITROREDUCTASE"/>
    <property type="match status" value="1"/>
</dbReference>
<organism evidence="7 9">
    <name type="scientific">Clostridium chromiireducens</name>
    <dbReference type="NCBI Taxonomy" id="225345"/>
    <lineage>
        <taxon>Bacteria</taxon>
        <taxon>Bacillati</taxon>
        <taxon>Bacillota</taxon>
        <taxon>Clostridia</taxon>
        <taxon>Eubacteriales</taxon>
        <taxon>Clostridiaceae</taxon>
        <taxon>Clostridium</taxon>
    </lineage>
</organism>
<keyword evidence="3" id="KW-0285">Flavoprotein</keyword>
<protein>
    <submittedName>
        <fullName evidence="7 8">Nitroreductase</fullName>
    </submittedName>
</protein>
<dbReference type="SUPFAM" id="SSF55469">
    <property type="entry name" value="FMN-dependent nitroreductase-like"/>
    <property type="match status" value="1"/>
</dbReference>
<dbReference type="InterPro" id="IPR029479">
    <property type="entry name" value="Nitroreductase"/>
</dbReference>
<keyword evidence="4" id="KW-0288">FMN</keyword>
<dbReference type="EMBL" id="QXDJ01000003">
    <property type="protein sequence ID" value="RII33826.1"/>
    <property type="molecule type" value="Genomic_DNA"/>
</dbReference>
<dbReference type="AlphaFoldDB" id="A0A1V4ITU4"/>
<evidence type="ECO:0000256" key="3">
    <source>
        <dbReference type="ARBA" id="ARBA00022630"/>
    </source>
</evidence>
<dbReference type="Pfam" id="PF00881">
    <property type="entry name" value="Nitroreductase"/>
    <property type="match status" value="1"/>
</dbReference>
<comment type="similarity">
    <text evidence="2">Belongs to the nitroreductase family.</text>
</comment>
<evidence type="ECO:0000313" key="9">
    <source>
        <dbReference type="Proteomes" id="UP000191056"/>
    </source>
</evidence>
<comment type="cofactor">
    <cofactor evidence="1">
        <name>FMN</name>
        <dbReference type="ChEBI" id="CHEBI:58210"/>
    </cofactor>
</comment>
<name>A0A1V4ITU4_9CLOT</name>
<evidence type="ECO:0000313" key="10">
    <source>
        <dbReference type="Proteomes" id="UP000265930"/>
    </source>
</evidence>
<keyword evidence="9" id="KW-1185">Reference proteome</keyword>
<evidence type="ECO:0000313" key="7">
    <source>
        <dbReference type="EMBL" id="OPJ63313.1"/>
    </source>
</evidence>
<sequence>MELMKAIAMRKSTRSYKPEQISDESLDIILKAGCAAPVGMGAYNSMHMTVIQNSDLLEKFTNEARKTFKNPNMNPFYGAPTLVVVSGKQNEKAPAVEVANAACIVENMALAATDFGLGSVYLLGFLFAISANTELLKKLNLPDGFVPAAALAIGYPTEPLTKVKELKQTIEVNVIK</sequence>
<reference evidence="7 9" key="1">
    <citation type="submission" date="2017-03" db="EMBL/GenBank/DDBJ databases">
        <title>Genome sequence of Clostridium chromiireducens DSM 23318.</title>
        <authorList>
            <person name="Poehlein A."/>
            <person name="Daniel R."/>
        </authorList>
    </citation>
    <scope>NUCLEOTIDE SEQUENCE [LARGE SCALE GENOMIC DNA]</scope>
    <source>
        <strain evidence="7 9">DSM 23318</strain>
    </source>
</reference>
<dbReference type="OrthoDB" id="9783470at2"/>
<evidence type="ECO:0000256" key="5">
    <source>
        <dbReference type="ARBA" id="ARBA00023002"/>
    </source>
</evidence>